<dbReference type="GO" id="GO:0016651">
    <property type="term" value="F:oxidoreductase activity, acting on NAD(P)H"/>
    <property type="evidence" value="ECO:0007669"/>
    <property type="project" value="UniProtKB-ARBA"/>
</dbReference>
<dbReference type="GO" id="GO:0010181">
    <property type="term" value="F:FMN binding"/>
    <property type="evidence" value="ECO:0007669"/>
    <property type="project" value="InterPro"/>
</dbReference>
<keyword evidence="3" id="KW-0813">Transport</keyword>
<dbReference type="GO" id="GO:0046872">
    <property type="term" value="F:metal ion binding"/>
    <property type="evidence" value="ECO:0007669"/>
    <property type="project" value="InterPro"/>
</dbReference>
<dbReference type="PIRSF" id="PIRSF005243">
    <property type="entry name" value="ROO"/>
    <property type="match status" value="1"/>
</dbReference>
<sequence>MYSCRKITDDLVYVGVDDRRLPLFENIFPLDRGVTYNSYLLLDDKTVLMDCCDQTVAHQFLENVNFALGGRTLDYLLIHHMEPDHCGSIEEIFRRYPKMSIIANMKTFQMLDQFFSLALPEEQKLVVKDGEEFSFGKHSFKFLFAPMVHWPEVMFSYDTTNSILFSADAFGVFGCNNGNIFADEQNYKEKDFLDDARRYYANIVGKYGQQTQAALKKTSAYPIKMICPLHGPIWREDISFIIDKYDLWSRYVPEEQAVLILYNSVYGHTESIINYFAMELGSRGIRNIRIYDVSKTEVSYLIAEVFRASHIVLGATTYNNGLFPKMESLLTDMKNLNVQNRKLAIIENGTWAPQSAKLLKGILDGMKDISYIGESLTVKSSTVNREALENLADAVADDLLK</sequence>
<dbReference type="Proteomes" id="UP000709351">
    <property type="component" value="Unassembled WGS sequence"/>
</dbReference>
<dbReference type="PANTHER" id="PTHR32145">
    <property type="entry name" value="DIFLAVIN FLAVOPROTEIN A 2-RELATED"/>
    <property type="match status" value="1"/>
</dbReference>
<dbReference type="Gene3D" id="3.60.15.10">
    <property type="entry name" value="Ribonuclease Z/Hydroxyacylglutathione hydrolase-like"/>
    <property type="match status" value="1"/>
</dbReference>
<dbReference type="EMBL" id="JABZRD010000135">
    <property type="protein sequence ID" value="MBF1283458.1"/>
    <property type="molecule type" value="Genomic_DNA"/>
</dbReference>
<dbReference type="PROSITE" id="PS50902">
    <property type="entry name" value="FLAVODOXIN_LIKE"/>
    <property type="match status" value="1"/>
</dbReference>
<evidence type="ECO:0000259" key="5">
    <source>
        <dbReference type="PROSITE" id="PS50902"/>
    </source>
</evidence>
<protein>
    <submittedName>
        <fullName evidence="6">FprA family A-type flavoprotein</fullName>
    </submittedName>
</protein>
<dbReference type="InterPro" id="IPR036866">
    <property type="entry name" value="RibonucZ/Hydroxyglut_hydro"/>
</dbReference>
<evidence type="ECO:0000256" key="4">
    <source>
        <dbReference type="ARBA" id="ARBA00022982"/>
    </source>
</evidence>
<dbReference type="InterPro" id="IPR008254">
    <property type="entry name" value="Flavodoxin/NO_synth"/>
</dbReference>
<evidence type="ECO:0000313" key="6">
    <source>
        <dbReference type="EMBL" id="MBF1283458.1"/>
    </source>
</evidence>
<name>A0A930GZ60_9FIRM</name>
<dbReference type="SUPFAM" id="SSF52218">
    <property type="entry name" value="Flavoproteins"/>
    <property type="match status" value="1"/>
</dbReference>
<gene>
    <name evidence="6" type="ORF">HXM93_02860</name>
</gene>
<evidence type="ECO:0000313" key="7">
    <source>
        <dbReference type="Proteomes" id="UP000709351"/>
    </source>
</evidence>
<comment type="caution">
    <text evidence="6">The sequence shown here is derived from an EMBL/GenBank/DDBJ whole genome shotgun (WGS) entry which is preliminary data.</text>
</comment>
<comment type="similarity">
    <text evidence="2">In the N-terminal section; belongs to the zinc metallo-hydrolase group 3 family.</text>
</comment>
<dbReference type="InterPro" id="IPR029039">
    <property type="entry name" value="Flavoprotein-like_sf"/>
</dbReference>
<dbReference type="InterPro" id="IPR001279">
    <property type="entry name" value="Metallo-B-lactamas"/>
</dbReference>
<feature type="domain" description="Flavodoxin-like" evidence="5">
    <location>
        <begin position="258"/>
        <end position="400"/>
    </location>
</feature>
<dbReference type="InterPro" id="IPR051285">
    <property type="entry name" value="NADH_oxidoreductase_modular"/>
</dbReference>
<dbReference type="Pfam" id="PF19583">
    <property type="entry name" value="ODP"/>
    <property type="match status" value="1"/>
</dbReference>
<dbReference type="CDD" id="cd07709">
    <property type="entry name" value="flavodiiron_proteins_MBL-fold"/>
    <property type="match status" value="1"/>
</dbReference>
<dbReference type="RefSeq" id="WP_009534237.1">
    <property type="nucleotide sequence ID" value="NZ_CAUVJN010000002.1"/>
</dbReference>
<keyword evidence="4" id="KW-0249">Electron transport</keyword>
<dbReference type="AlphaFoldDB" id="A0A930GZ60"/>
<dbReference type="GO" id="GO:0009055">
    <property type="term" value="F:electron transfer activity"/>
    <property type="evidence" value="ECO:0007669"/>
    <property type="project" value="InterPro"/>
</dbReference>
<organism evidence="6 7">
    <name type="scientific">Oribacterium parvum</name>
    <dbReference type="NCBI Taxonomy" id="1501329"/>
    <lineage>
        <taxon>Bacteria</taxon>
        <taxon>Bacillati</taxon>
        <taxon>Bacillota</taxon>
        <taxon>Clostridia</taxon>
        <taxon>Lachnospirales</taxon>
        <taxon>Lachnospiraceae</taxon>
        <taxon>Oribacterium</taxon>
    </lineage>
</organism>
<evidence type="ECO:0000256" key="2">
    <source>
        <dbReference type="ARBA" id="ARBA00007121"/>
    </source>
</evidence>
<dbReference type="InterPro" id="IPR016440">
    <property type="entry name" value="Rubredoxin-O_OxRdtase"/>
</dbReference>
<dbReference type="InterPro" id="IPR045761">
    <property type="entry name" value="ODP_dom"/>
</dbReference>
<dbReference type="SMART" id="SM00849">
    <property type="entry name" value="Lactamase_B"/>
    <property type="match status" value="1"/>
</dbReference>
<dbReference type="PANTHER" id="PTHR32145:SF20">
    <property type="entry name" value="FLAVOPROTEIN"/>
    <property type="match status" value="1"/>
</dbReference>
<dbReference type="SUPFAM" id="SSF56281">
    <property type="entry name" value="Metallo-hydrolase/oxidoreductase"/>
    <property type="match status" value="1"/>
</dbReference>
<evidence type="ECO:0000256" key="3">
    <source>
        <dbReference type="ARBA" id="ARBA00022448"/>
    </source>
</evidence>
<comment type="cofactor">
    <cofactor evidence="1">
        <name>Fe cation</name>
        <dbReference type="ChEBI" id="CHEBI:24875"/>
    </cofactor>
</comment>
<accession>A0A930GZ60</accession>
<reference evidence="6" key="1">
    <citation type="submission" date="2020-04" db="EMBL/GenBank/DDBJ databases">
        <title>Deep metagenomics examines the oral microbiome during advanced dental caries in children, revealing novel taxa and co-occurrences with host molecules.</title>
        <authorList>
            <person name="Baker J.L."/>
            <person name="Morton J.T."/>
            <person name="Dinis M."/>
            <person name="Alvarez R."/>
            <person name="Tran N.C."/>
            <person name="Knight R."/>
            <person name="Edlund A."/>
        </authorList>
    </citation>
    <scope>NUCLEOTIDE SEQUENCE</scope>
    <source>
        <strain evidence="6">JCVI_24_bin.2</strain>
    </source>
</reference>
<dbReference type="Gene3D" id="3.40.50.360">
    <property type="match status" value="1"/>
</dbReference>
<proteinExistence type="inferred from homology"/>
<evidence type="ECO:0000256" key="1">
    <source>
        <dbReference type="ARBA" id="ARBA00001962"/>
    </source>
</evidence>